<comment type="pathway">
    <text evidence="1">Pigment biosynthesis; anthocyanin biosynthesis.</text>
</comment>
<name>A0A9N7RJJ2_STRHE</name>
<evidence type="ECO:0000256" key="3">
    <source>
        <dbReference type="ARBA" id="ARBA00022676"/>
    </source>
</evidence>
<dbReference type="GO" id="GO:0102816">
    <property type="term" value="F:UDP-D-glucose:delphinidin 3-O-glucosyl-5-O-caffeoylglucoside -O-beta-D-glucosyltransferase activity"/>
    <property type="evidence" value="ECO:0007669"/>
    <property type="project" value="UniProtKB-EC"/>
</dbReference>
<evidence type="ECO:0000256" key="6">
    <source>
        <dbReference type="ARBA" id="ARBA00050360"/>
    </source>
</evidence>
<reference evidence="10" key="1">
    <citation type="submission" date="2019-12" db="EMBL/GenBank/DDBJ databases">
        <authorList>
            <person name="Scholes J."/>
        </authorList>
    </citation>
    <scope>NUCLEOTIDE SEQUENCE</scope>
</reference>
<dbReference type="EMBL" id="CACSLK010027838">
    <property type="protein sequence ID" value="CAA0833206.1"/>
    <property type="molecule type" value="Genomic_DNA"/>
</dbReference>
<gene>
    <name evidence="10" type="ORF">SHERM_28474</name>
</gene>
<accession>A0A9N7RJJ2</accession>
<evidence type="ECO:0000256" key="1">
    <source>
        <dbReference type="ARBA" id="ARBA00004935"/>
    </source>
</evidence>
<comment type="similarity">
    <text evidence="2 8">Belongs to the UDP-glycosyltransferase family.</text>
</comment>
<dbReference type="PROSITE" id="PS00375">
    <property type="entry name" value="UDPGT"/>
    <property type="match status" value="1"/>
</dbReference>
<comment type="caution">
    <text evidence="10">The sequence shown here is derived from an EMBL/GenBank/DDBJ whole genome shotgun (WGS) entry which is preliminary data.</text>
</comment>
<dbReference type="CDD" id="cd03784">
    <property type="entry name" value="GT1_Gtf-like"/>
    <property type="match status" value="1"/>
</dbReference>
<comment type="catalytic activity">
    <reaction evidence="6">
        <text>an anthocyanidin 3-O-beta-D-glucoside + UDP-alpha-D-glucose = an anthocyanidin 3,5-di-O-beta-D-glucoside + UDP + 2 H(+)</text>
        <dbReference type="Rhea" id="RHEA:35423"/>
        <dbReference type="ChEBI" id="CHEBI:15378"/>
        <dbReference type="ChEBI" id="CHEBI:16307"/>
        <dbReference type="ChEBI" id="CHEBI:57503"/>
        <dbReference type="ChEBI" id="CHEBI:58223"/>
        <dbReference type="ChEBI" id="CHEBI:58885"/>
        <dbReference type="EC" id="2.4.1.298"/>
    </reaction>
</comment>
<evidence type="ECO:0000256" key="9">
    <source>
        <dbReference type="RuleBase" id="RU362057"/>
    </source>
</evidence>
<comment type="function">
    <text evidence="7">Catalyzes the glucosylation at the O-5 position of anthocyanidin 3-glucosides to form anthocyanidin 3,5-di-O-glucosides using UDP-glucose as sugar donor. Anthocyanidin 3,5-di-O-glucosides are molecules that are responsible for pigmentation. Also acts on anthocyanidin 3-O-(6-O-malonylglucoside). Much less active with hydroxycinnamoylglucose derivatives. No activity in the absence of the 3-O-glucoside group.</text>
</comment>
<dbReference type="InterPro" id="IPR035595">
    <property type="entry name" value="UDP_glycos_trans_CS"/>
</dbReference>
<dbReference type="Proteomes" id="UP001153555">
    <property type="component" value="Unassembled WGS sequence"/>
</dbReference>
<evidence type="ECO:0000313" key="10">
    <source>
        <dbReference type="EMBL" id="CAA0833206.1"/>
    </source>
</evidence>
<evidence type="ECO:0000256" key="2">
    <source>
        <dbReference type="ARBA" id="ARBA00009995"/>
    </source>
</evidence>
<keyword evidence="5" id="KW-0732">Signal</keyword>
<dbReference type="AlphaFoldDB" id="A0A9N7RJJ2"/>
<evidence type="ECO:0000256" key="4">
    <source>
        <dbReference type="ARBA" id="ARBA00022679"/>
    </source>
</evidence>
<keyword evidence="3 8" id="KW-0328">Glycosyltransferase</keyword>
<evidence type="ECO:0000256" key="8">
    <source>
        <dbReference type="RuleBase" id="RU003718"/>
    </source>
</evidence>
<organism evidence="10 11">
    <name type="scientific">Striga hermonthica</name>
    <name type="common">Purple witchweed</name>
    <name type="synonym">Buchnera hermonthica</name>
    <dbReference type="NCBI Taxonomy" id="68872"/>
    <lineage>
        <taxon>Eukaryota</taxon>
        <taxon>Viridiplantae</taxon>
        <taxon>Streptophyta</taxon>
        <taxon>Embryophyta</taxon>
        <taxon>Tracheophyta</taxon>
        <taxon>Spermatophyta</taxon>
        <taxon>Magnoliopsida</taxon>
        <taxon>eudicotyledons</taxon>
        <taxon>Gunneridae</taxon>
        <taxon>Pentapetalae</taxon>
        <taxon>asterids</taxon>
        <taxon>lamiids</taxon>
        <taxon>Lamiales</taxon>
        <taxon>Orobanchaceae</taxon>
        <taxon>Buchnereae</taxon>
        <taxon>Striga</taxon>
    </lineage>
</organism>
<dbReference type="EC" id="2.4.1.-" evidence="9"/>
<protein>
    <recommendedName>
        <fullName evidence="9">Glycosyltransferase</fullName>
        <ecNumber evidence="9">2.4.1.-</ecNumber>
    </recommendedName>
</protein>
<dbReference type="OrthoDB" id="5835829at2759"/>
<dbReference type="GO" id="GO:0080044">
    <property type="term" value="F:quercetin 7-O-glucosyltransferase activity"/>
    <property type="evidence" value="ECO:0007669"/>
    <property type="project" value="TreeGrafter"/>
</dbReference>
<evidence type="ECO:0000313" key="11">
    <source>
        <dbReference type="Proteomes" id="UP001153555"/>
    </source>
</evidence>
<proteinExistence type="inferred from homology"/>
<dbReference type="PANTHER" id="PTHR11926">
    <property type="entry name" value="GLUCOSYL/GLUCURONOSYL TRANSFERASES"/>
    <property type="match status" value="1"/>
</dbReference>
<keyword evidence="11" id="KW-1185">Reference proteome</keyword>
<dbReference type="FunFam" id="3.40.50.2000:FF:000019">
    <property type="entry name" value="Glycosyltransferase"/>
    <property type="match status" value="1"/>
</dbReference>
<dbReference type="SUPFAM" id="SSF53756">
    <property type="entry name" value="UDP-Glycosyltransferase/glycogen phosphorylase"/>
    <property type="match status" value="1"/>
</dbReference>
<dbReference type="GO" id="GO:0080043">
    <property type="term" value="F:quercetin 3-O-glucosyltransferase activity"/>
    <property type="evidence" value="ECO:0007669"/>
    <property type="project" value="TreeGrafter"/>
</dbReference>
<dbReference type="Gene3D" id="3.40.50.2000">
    <property type="entry name" value="Glycogen Phosphorylase B"/>
    <property type="match status" value="2"/>
</dbReference>
<evidence type="ECO:0000256" key="5">
    <source>
        <dbReference type="ARBA" id="ARBA00022729"/>
    </source>
</evidence>
<dbReference type="Pfam" id="PF00201">
    <property type="entry name" value="UDPGT"/>
    <property type="match status" value="1"/>
</dbReference>
<sequence>MGWPHPHVLLITFPAQGHINPSLRFAKRLLSMGIEVTFATSVHARQRMEKTAVGPAPNGLSFAPFSDGFDDGFKPYQDDHKRHMTEIKNHGSRALRDTILKASDRGRPVTCLVYTLLLPWASKVAREFHIPCALLWIQPATVLDLYYYYFDGLFGDISSDSVRLPGLPRVTFSESDLPSFVSPTSDKYSFVLPAFKEQFDTLDAETRPKVLVNTFDELEPDALRAIERYHVIGVGPLVDAEPSFGGDLFGKSEGCIEWLDSKPESSVVYVSFGSLVSLEKPQMEEIARGLLGSGRPFLWVARPPAGEEEGAAARPEDSLGCIEELRAQGKIVRWCPQMEVLAHGSVGCFVTHCGWNSTLESLWCGVPVVAFPVWSDQGTNAKLLEDEWGTGVRVGPGEDGKVSEEEITRCIQRVMDGGEKFRENAARWKGMAREAVAENGSSYRNLKAFFKELELGHLNN</sequence>
<keyword evidence="4 8" id="KW-0808">Transferase</keyword>
<dbReference type="PANTHER" id="PTHR11926:SF870">
    <property type="entry name" value="UDP-GLYCOSYLTRANSFERASE 75B1"/>
    <property type="match status" value="1"/>
</dbReference>
<dbReference type="InterPro" id="IPR002213">
    <property type="entry name" value="UDP_glucos_trans"/>
</dbReference>
<evidence type="ECO:0000256" key="7">
    <source>
        <dbReference type="ARBA" id="ARBA00056922"/>
    </source>
</evidence>